<comment type="caution">
    <text evidence="2">The sequence shown here is derived from an EMBL/GenBank/DDBJ whole genome shotgun (WGS) entry which is preliminary data.</text>
</comment>
<dbReference type="InterPro" id="IPR001005">
    <property type="entry name" value="SANT/Myb"/>
</dbReference>
<dbReference type="InterPro" id="IPR009057">
    <property type="entry name" value="Homeodomain-like_sf"/>
</dbReference>
<keyword evidence="4" id="KW-1185">Reference proteome</keyword>
<dbReference type="Gene3D" id="1.10.10.60">
    <property type="entry name" value="Homeodomain-like"/>
    <property type="match status" value="1"/>
</dbReference>
<evidence type="ECO:0000313" key="4">
    <source>
        <dbReference type="Proteomes" id="UP001642409"/>
    </source>
</evidence>
<dbReference type="EMBL" id="CATOUU010000872">
    <property type="protein sequence ID" value="CAI9956345.1"/>
    <property type="molecule type" value="Genomic_DNA"/>
</dbReference>
<gene>
    <name evidence="2" type="ORF">HINF_LOCUS43990</name>
    <name evidence="3" type="ORF">HINF_LOCUS64166</name>
</gene>
<evidence type="ECO:0000259" key="1">
    <source>
        <dbReference type="SMART" id="SM00717"/>
    </source>
</evidence>
<evidence type="ECO:0000313" key="2">
    <source>
        <dbReference type="EMBL" id="CAI9956345.1"/>
    </source>
</evidence>
<dbReference type="CDD" id="cd00167">
    <property type="entry name" value="SANT"/>
    <property type="match status" value="1"/>
</dbReference>
<dbReference type="EMBL" id="CAXDID020000408">
    <property type="protein sequence ID" value="CAL6088516.1"/>
    <property type="molecule type" value="Genomic_DNA"/>
</dbReference>
<accession>A0AA86QQX5</accession>
<organism evidence="2">
    <name type="scientific">Hexamita inflata</name>
    <dbReference type="NCBI Taxonomy" id="28002"/>
    <lineage>
        <taxon>Eukaryota</taxon>
        <taxon>Metamonada</taxon>
        <taxon>Diplomonadida</taxon>
        <taxon>Hexamitidae</taxon>
        <taxon>Hexamitinae</taxon>
        <taxon>Hexamita</taxon>
    </lineage>
</organism>
<reference evidence="3 4" key="2">
    <citation type="submission" date="2024-07" db="EMBL/GenBank/DDBJ databases">
        <authorList>
            <person name="Akdeniz Z."/>
        </authorList>
    </citation>
    <scope>NUCLEOTIDE SEQUENCE [LARGE SCALE GENOMIC DNA]</scope>
</reference>
<proteinExistence type="predicted"/>
<dbReference type="AlphaFoldDB" id="A0AA86QQX5"/>
<keyword evidence="2" id="KW-0238">DNA-binding</keyword>
<protein>
    <submittedName>
        <fullName evidence="2">Myb-like DNA-binding domain-containing protein</fullName>
    </submittedName>
    <submittedName>
        <fullName evidence="3">Myb-like_DNA-binding domain-containing protein</fullName>
    </submittedName>
</protein>
<evidence type="ECO:0000313" key="3">
    <source>
        <dbReference type="EMBL" id="CAL6088516.1"/>
    </source>
</evidence>
<name>A0AA86QQX5_9EUKA</name>
<feature type="domain" description="Myb-like" evidence="1">
    <location>
        <begin position="1"/>
        <end position="55"/>
    </location>
</feature>
<dbReference type="SUPFAM" id="SSF46689">
    <property type="entry name" value="Homeodomain-like"/>
    <property type="match status" value="1"/>
</dbReference>
<dbReference type="Proteomes" id="UP001642409">
    <property type="component" value="Unassembled WGS sequence"/>
</dbReference>
<dbReference type="SMART" id="SM00717">
    <property type="entry name" value="SANT"/>
    <property type="match status" value="1"/>
</dbReference>
<sequence>MCREWSEQDIKRLIEIVSVHTDYRQNKVDWVSVQRYFSYRSVQQCKSFYCNKVRPYMIISTTMSKTELKFVHSCYYYMIQKPLPAPDESLEQKIQRILAESSWSDVLNAYLSNADFKQHKKLLKAAQHLITYHFEHENEITQALKNGTLNKHGITLTIDKWNDFVAMSERYNLKNILNYVEQQLYAK</sequence>
<reference evidence="2" key="1">
    <citation type="submission" date="2023-06" db="EMBL/GenBank/DDBJ databases">
        <authorList>
            <person name="Kurt Z."/>
        </authorList>
    </citation>
    <scope>NUCLEOTIDE SEQUENCE</scope>
</reference>
<dbReference type="GO" id="GO:0003677">
    <property type="term" value="F:DNA binding"/>
    <property type="evidence" value="ECO:0007669"/>
    <property type="project" value="UniProtKB-KW"/>
</dbReference>